<name>A0ACB7SD24_HYAAI</name>
<evidence type="ECO:0000313" key="1">
    <source>
        <dbReference type="EMBL" id="KAH6932851.1"/>
    </source>
</evidence>
<reference evidence="1" key="1">
    <citation type="submission" date="2020-05" db="EMBL/GenBank/DDBJ databases">
        <title>Large-scale comparative analyses of tick genomes elucidate their genetic diversity and vector capacities.</title>
        <authorList>
            <person name="Jia N."/>
            <person name="Wang J."/>
            <person name="Shi W."/>
            <person name="Du L."/>
            <person name="Sun Y."/>
            <person name="Zhan W."/>
            <person name="Jiang J."/>
            <person name="Wang Q."/>
            <person name="Zhang B."/>
            <person name="Ji P."/>
            <person name="Sakyi L.B."/>
            <person name="Cui X."/>
            <person name="Yuan T."/>
            <person name="Jiang B."/>
            <person name="Yang W."/>
            <person name="Lam T.T.-Y."/>
            <person name="Chang Q."/>
            <person name="Ding S."/>
            <person name="Wang X."/>
            <person name="Zhu J."/>
            <person name="Ruan X."/>
            <person name="Zhao L."/>
            <person name="Wei J."/>
            <person name="Que T."/>
            <person name="Du C."/>
            <person name="Cheng J."/>
            <person name="Dai P."/>
            <person name="Han X."/>
            <person name="Huang E."/>
            <person name="Gao Y."/>
            <person name="Liu J."/>
            <person name="Shao H."/>
            <person name="Ye R."/>
            <person name="Li L."/>
            <person name="Wei W."/>
            <person name="Wang X."/>
            <person name="Wang C."/>
            <person name="Yang T."/>
            <person name="Huo Q."/>
            <person name="Li W."/>
            <person name="Guo W."/>
            <person name="Chen H."/>
            <person name="Zhou L."/>
            <person name="Ni X."/>
            <person name="Tian J."/>
            <person name="Zhou Y."/>
            <person name="Sheng Y."/>
            <person name="Liu T."/>
            <person name="Pan Y."/>
            <person name="Xia L."/>
            <person name="Li J."/>
            <person name="Zhao F."/>
            <person name="Cao W."/>
        </authorList>
    </citation>
    <scope>NUCLEOTIDE SEQUENCE</scope>
    <source>
        <strain evidence="1">Hyas-2018</strain>
    </source>
</reference>
<protein>
    <submittedName>
        <fullName evidence="1">Uncharacterized protein</fullName>
    </submittedName>
</protein>
<evidence type="ECO:0000313" key="2">
    <source>
        <dbReference type="Proteomes" id="UP000821845"/>
    </source>
</evidence>
<accession>A0ACB7SD24</accession>
<organism evidence="1 2">
    <name type="scientific">Hyalomma asiaticum</name>
    <name type="common">Tick</name>
    <dbReference type="NCBI Taxonomy" id="266040"/>
    <lineage>
        <taxon>Eukaryota</taxon>
        <taxon>Metazoa</taxon>
        <taxon>Ecdysozoa</taxon>
        <taxon>Arthropoda</taxon>
        <taxon>Chelicerata</taxon>
        <taxon>Arachnida</taxon>
        <taxon>Acari</taxon>
        <taxon>Parasitiformes</taxon>
        <taxon>Ixodida</taxon>
        <taxon>Ixodoidea</taxon>
        <taxon>Ixodidae</taxon>
        <taxon>Hyalomminae</taxon>
        <taxon>Hyalomma</taxon>
    </lineage>
</organism>
<dbReference type="EMBL" id="CM023484">
    <property type="protein sequence ID" value="KAH6932851.1"/>
    <property type="molecule type" value="Genomic_DNA"/>
</dbReference>
<keyword evidence="2" id="KW-1185">Reference proteome</keyword>
<proteinExistence type="predicted"/>
<dbReference type="Proteomes" id="UP000821845">
    <property type="component" value="Chromosome 4"/>
</dbReference>
<gene>
    <name evidence="1" type="ORF">HPB50_010245</name>
</gene>
<comment type="caution">
    <text evidence="1">The sequence shown here is derived from an EMBL/GenBank/DDBJ whole genome shotgun (WGS) entry which is preliminary data.</text>
</comment>
<sequence>MVETLNSGLPAGKGPYSVKQVRQKLENLNRQYSLFPEPHIWRSQRRASATAHLHLGVSSSSPSPEDDQLVKASNAISE</sequence>